<evidence type="ECO:0000256" key="1">
    <source>
        <dbReference type="ARBA" id="ARBA00002022"/>
    </source>
</evidence>
<proteinExistence type="inferred from homology"/>
<comment type="function">
    <text evidence="1">Mediates the side-chain deamidation of N-terminal glutamine residues to glutamate, an important step in N-end rule pathway of protein degradation. Conversion of the resulting N-terminal glutamine to glutamate renders the protein susceptible to arginylation, polyubiquitination and degradation as specified by the N-end rule. Does not act on substrates with internal or C-terminal glutamine and does not act on non-glutamine residues in any position. Does not deaminate acetylated N-terminal glutamine. With the exception of proline, all tested second-position residues on substrate peptides do not greatly influence the activity. In contrast, a proline at position 2, virtually abolishes deamidation of N-terminal glutamine.</text>
</comment>
<organism evidence="10 11">
    <name type="scientific">Engystomops pustulosus</name>
    <name type="common">Tungara frog</name>
    <name type="synonym">Physalaemus pustulosus</name>
    <dbReference type="NCBI Taxonomy" id="76066"/>
    <lineage>
        <taxon>Eukaryota</taxon>
        <taxon>Metazoa</taxon>
        <taxon>Chordata</taxon>
        <taxon>Craniata</taxon>
        <taxon>Vertebrata</taxon>
        <taxon>Euteleostomi</taxon>
        <taxon>Amphibia</taxon>
        <taxon>Batrachia</taxon>
        <taxon>Anura</taxon>
        <taxon>Neobatrachia</taxon>
        <taxon>Hyloidea</taxon>
        <taxon>Leptodactylidae</taxon>
        <taxon>Leiuperinae</taxon>
        <taxon>Engystomops</taxon>
    </lineage>
</organism>
<protein>
    <recommendedName>
        <fullName evidence="5 8">Protein N-terminal glutamine amidohydrolase</fullName>
        <ecNumber evidence="4 8">3.5.1.122</ecNumber>
    </recommendedName>
    <alternativeName>
        <fullName evidence="8">Protein NH2-terminal glutamine deamidase</fullName>
    </alternativeName>
</protein>
<accession>A0AAV7BCA5</accession>
<feature type="domain" description="Protein N-terminal glutamine amidohydrolase alpha beta roll" evidence="9">
    <location>
        <begin position="16"/>
        <end position="193"/>
    </location>
</feature>
<reference evidence="10" key="1">
    <citation type="thesis" date="2020" institute="ProQuest LLC" country="789 East Eisenhower Parkway, Ann Arbor, MI, USA">
        <title>Comparative Genomics and Chromosome Evolution.</title>
        <authorList>
            <person name="Mudd A.B."/>
        </authorList>
    </citation>
    <scope>NUCLEOTIDE SEQUENCE</scope>
    <source>
        <strain evidence="10">237g6f4</strain>
        <tissue evidence="10">Blood</tissue>
    </source>
</reference>
<dbReference type="Proteomes" id="UP000824782">
    <property type="component" value="Unassembled WGS sequence"/>
</dbReference>
<evidence type="ECO:0000256" key="7">
    <source>
        <dbReference type="ARBA" id="ARBA00048768"/>
    </source>
</evidence>
<dbReference type="GO" id="GO:0005829">
    <property type="term" value="C:cytosol"/>
    <property type="evidence" value="ECO:0007669"/>
    <property type="project" value="TreeGrafter"/>
</dbReference>
<dbReference type="GO" id="GO:0008418">
    <property type="term" value="F:protein-N-terminal asparagine amidohydrolase activity"/>
    <property type="evidence" value="ECO:0007669"/>
    <property type="project" value="UniProtKB-UniRule"/>
</dbReference>
<evidence type="ECO:0000256" key="8">
    <source>
        <dbReference type="RuleBase" id="RU367082"/>
    </source>
</evidence>
<dbReference type="EC" id="3.5.1.122" evidence="4 8"/>
<evidence type="ECO:0000256" key="4">
    <source>
        <dbReference type="ARBA" id="ARBA00012718"/>
    </source>
</evidence>
<evidence type="ECO:0000256" key="2">
    <source>
        <dbReference type="ARBA" id="ARBA00008985"/>
    </source>
</evidence>
<dbReference type="InterPro" id="IPR039733">
    <property type="entry name" value="NTAQ1"/>
</dbReference>
<evidence type="ECO:0000259" key="9">
    <source>
        <dbReference type="Pfam" id="PF09764"/>
    </source>
</evidence>
<dbReference type="PANTHER" id="PTHR13035">
    <property type="entry name" value="PROTEIN N-TERMINAL GLUTAMINE AMIDOHYDROLASE"/>
    <property type="match status" value="1"/>
</dbReference>
<dbReference type="EMBL" id="WNYA01000005">
    <property type="protein sequence ID" value="KAG8570166.1"/>
    <property type="molecule type" value="Genomic_DNA"/>
</dbReference>
<dbReference type="Pfam" id="PF09764">
    <property type="entry name" value="Nt_Gln_amidase"/>
    <property type="match status" value="1"/>
</dbReference>
<comment type="caution">
    <text evidence="10">The sequence shown here is derived from an EMBL/GenBank/DDBJ whole genome shotgun (WGS) entry which is preliminary data.</text>
</comment>
<evidence type="ECO:0000256" key="3">
    <source>
        <dbReference type="ARBA" id="ARBA00011245"/>
    </source>
</evidence>
<gene>
    <name evidence="10" type="ORF">GDO81_011127</name>
</gene>
<dbReference type="PANTHER" id="PTHR13035:SF0">
    <property type="entry name" value="PROTEIN N-TERMINAL GLUTAMINE AMIDOHYDROLASE"/>
    <property type="match status" value="1"/>
</dbReference>
<evidence type="ECO:0000313" key="11">
    <source>
        <dbReference type="Proteomes" id="UP000824782"/>
    </source>
</evidence>
<name>A0AAV7BCA5_ENGPU</name>
<comment type="subunit">
    <text evidence="3 8">Monomer.</text>
</comment>
<keyword evidence="11" id="KW-1185">Reference proteome</keyword>
<dbReference type="Gene3D" id="3.10.620.10">
    <property type="entry name" value="Protein N-terminal glutamine amidohydrolase, alpha beta roll"/>
    <property type="match status" value="1"/>
</dbReference>
<dbReference type="GO" id="GO:0070773">
    <property type="term" value="F:protein-N-terminal glutamine amidohydrolase activity"/>
    <property type="evidence" value="ECO:0007669"/>
    <property type="project" value="UniProtKB-UniRule"/>
</dbReference>
<dbReference type="GO" id="GO:0005634">
    <property type="term" value="C:nucleus"/>
    <property type="evidence" value="ECO:0007669"/>
    <property type="project" value="TreeGrafter"/>
</dbReference>
<evidence type="ECO:0000313" key="10">
    <source>
        <dbReference type="EMBL" id="KAG8570165.1"/>
    </source>
</evidence>
<dbReference type="EMBL" id="WNYA01000005">
    <property type="protein sequence ID" value="KAG8570165.1"/>
    <property type="molecule type" value="Genomic_DNA"/>
</dbReference>
<dbReference type="InterPro" id="IPR023128">
    <property type="entry name" value="Prot_N_Gln_amidohydro_ab_roll"/>
</dbReference>
<dbReference type="AlphaFoldDB" id="A0AAV7BCA5"/>
<sequence length="197" mass="23121">MQETAPVLPGRSHCCYTSCYCEENVWKLCDYIREQTPHLLEEIYAVYLSNENRMIPIWKQKCGKGEEPVIWDYHVILLHDCRNGQRFIYDLDTELPFPCPCDFYIKEALRSDHNVHKDFRRKLRVIKAEEYLRTFASNRSHMKDGNNEWKKPPPPYPCIKTPESSMNLDDFISMAPGVGFGTVYTLEAFTKRFGTPV</sequence>
<keyword evidence="6 8" id="KW-0378">Hydrolase</keyword>
<dbReference type="FunFam" id="3.10.620.10:FF:000001">
    <property type="entry name" value="Blast:Protein N-terminal glutamine amidohydrolase"/>
    <property type="match status" value="1"/>
</dbReference>
<comment type="catalytic activity">
    <reaction evidence="7 8">
        <text>N-terminal L-glutaminyl-[protein] + H2O = N-terminal L-glutamyl-[protein] + NH4(+)</text>
        <dbReference type="Rhea" id="RHEA:50680"/>
        <dbReference type="Rhea" id="RHEA-COMP:12668"/>
        <dbReference type="Rhea" id="RHEA-COMP:12777"/>
        <dbReference type="ChEBI" id="CHEBI:15377"/>
        <dbReference type="ChEBI" id="CHEBI:28938"/>
        <dbReference type="ChEBI" id="CHEBI:64721"/>
        <dbReference type="ChEBI" id="CHEBI:64722"/>
        <dbReference type="EC" id="3.5.1.122"/>
    </reaction>
</comment>
<comment type="similarity">
    <text evidence="2 8">Belongs to the NTAQ1 family.</text>
</comment>
<evidence type="ECO:0000256" key="5">
    <source>
        <dbReference type="ARBA" id="ARBA00021247"/>
    </source>
</evidence>
<dbReference type="InterPro" id="IPR037132">
    <property type="entry name" value="N_Gln_amidohydro_ab_roll_sf"/>
</dbReference>
<evidence type="ECO:0000256" key="6">
    <source>
        <dbReference type="ARBA" id="ARBA00022801"/>
    </source>
</evidence>